<dbReference type="Pfam" id="PF09837">
    <property type="entry name" value="DUF2064"/>
    <property type="match status" value="1"/>
</dbReference>
<dbReference type="SUPFAM" id="SSF53448">
    <property type="entry name" value="Nucleotide-diphospho-sugar transferases"/>
    <property type="match status" value="1"/>
</dbReference>
<evidence type="ECO:0000313" key="2">
    <source>
        <dbReference type="Proteomes" id="UP000228987"/>
    </source>
</evidence>
<protein>
    <recommendedName>
        <fullName evidence="3">Flagellar biosynthesis protein FlgB</fullName>
    </recommendedName>
</protein>
<gene>
    <name evidence="1" type="ORF">COA71_06555</name>
</gene>
<sequence length="205" mass="22872">MSQSEVAYRYSNSCIAMFARTPVLGQVKTRLIPALGEQGALDMHLQLMHRQIEVLNKSTQCCAQLWVDQSVEHPALKKFNGEVKLQKGENLGDKMCHTAQKVLQQFSRVLIIGSDCPGIDDAYLEQALQALDKNTIDVVVGPAIDGGYVLIAMKQPQREIFQDIDWGSELVLQQTVDKLQTCGLRFFLLPALNDIDTVEDLKSLL</sequence>
<reference evidence="2" key="1">
    <citation type="submission" date="2017-08" db="EMBL/GenBank/DDBJ databases">
        <title>A dynamic microbial community with high functional redundancy inhabits the cold, oxic subseafloor aquifer.</title>
        <authorList>
            <person name="Tully B.J."/>
            <person name="Wheat C.G."/>
            <person name="Glazer B.T."/>
            <person name="Huber J.A."/>
        </authorList>
    </citation>
    <scope>NUCLEOTIDE SEQUENCE [LARGE SCALE GENOMIC DNA]</scope>
</reference>
<dbReference type="InterPro" id="IPR018641">
    <property type="entry name" value="Trfase_1_rSAM/seldom-assoc"/>
</dbReference>
<dbReference type="PANTHER" id="PTHR36529">
    <property type="entry name" value="SLL1095 PROTEIN"/>
    <property type="match status" value="1"/>
</dbReference>
<proteinExistence type="predicted"/>
<evidence type="ECO:0008006" key="3">
    <source>
        <dbReference type="Google" id="ProtNLM"/>
    </source>
</evidence>
<accession>A0A2A5CEC9</accession>
<evidence type="ECO:0000313" key="1">
    <source>
        <dbReference type="EMBL" id="PCJ42244.1"/>
    </source>
</evidence>
<dbReference type="InterPro" id="IPR029044">
    <property type="entry name" value="Nucleotide-diphossugar_trans"/>
</dbReference>
<dbReference type="NCBIfam" id="TIGR04282">
    <property type="entry name" value="glyco_like_cofC"/>
    <property type="match status" value="1"/>
</dbReference>
<dbReference type="EMBL" id="NVWI01000003">
    <property type="protein sequence ID" value="PCJ42244.1"/>
    <property type="molecule type" value="Genomic_DNA"/>
</dbReference>
<comment type="caution">
    <text evidence="1">The sequence shown here is derived from an EMBL/GenBank/DDBJ whole genome shotgun (WGS) entry which is preliminary data.</text>
</comment>
<dbReference type="Gene3D" id="3.90.550.10">
    <property type="entry name" value="Spore Coat Polysaccharide Biosynthesis Protein SpsA, Chain A"/>
    <property type="match status" value="1"/>
</dbReference>
<dbReference type="AlphaFoldDB" id="A0A2A5CEC9"/>
<name>A0A2A5CEC9_9GAMM</name>
<organism evidence="1 2">
    <name type="scientific">SAR86 cluster bacterium</name>
    <dbReference type="NCBI Taxonomy" id="2030880"/>
    <lineage>
        <taxon>Bacteria</taxon>
        <taxon>Pseudomonadati</taxon>
        <taxon>Pseudomonadota</taxon>
        <taxon>Gammaproteobacteria</taxon>
        <taxon>SAR86 cluster</taxon>
    </lineage>
</organism>
<dbReference type="Proteomes" id="UP000228987">
    <property type="component" value="Unassembled WGS sequence"/>
</dbReference>
<dbReference type="PANTHER" id="PTHR36529:SF1">
    <property type="entry name" value="GLYCOSYLTRANSFERASE"/>
    <property type="match status" value="1"/>
</dbReference>